<dbReference type="Proteomes" id="UP000297649">
    <property type="component" value="Unassembled WGS sequence"/>
</dbReference>
<protein>
    <recommendedName>
        <fullName evidence="3">Organic solvent tolerance-like N-terminal domain-containing protein</fullName>
    </recommendedName>
</protein>
<evidence type="ECO:0000256" key="1">
    <source>
        <dbReference type="ARBA" id="ARBA00022729"/>
    </source>
</evidence>
<evidence type="ECO:0000313" key="5">
    <source>
        <dbReference type="Proteomes" id="UP000297649"/>
    </source>
</evidence>
<evidence type="ECO:0000313" key="4">
    <source>
        <dbReference type="EMBL" id="TGN12597.1"/>
    </source>
</evidence>
<accession>A0A6H3NPM3</accession>
<dbReference type="InterPro" id="IPR005653">
    <property type="entry name" value="OstA-like_N"/>
</dbReference>
<keyword evidence="1 2" id="KW-0732">Signal</keyword>
<gene>
    <name evidence="4" type="ORF">EHR08_14630</name>
</gene>
<reference evidence="4" key="1">
    <citation type="journal article" date="2019" name="PLoS Negl. Trop. Dis.">
        <title>Revisiting the worldwide diversity of Leptospira species in the environment.</title>
        <authorList>
            <person name="Vincent A.T."/>
            <person name="Schiettekatte O."/>
            <person name="Bourhy P."/>
            <person name="Veyrier F.J."/>
            <person name="Picardeau M."/>
        </authorList>
    </citation>
    <scope>NUCLEOTIDE SEQUENCE [LARGE SCALE GENOMIC DNA]</scope>
    <source>
        <strain evidence="4">201601109</strain>
    </source>
</reference>
<dbReference type="GO" id="GO:0009279">
    <property type="term" value="C:cell outer membrane"/>
    <property type="evidence" value="ECO:0007669"/>
    <property type="project" value="TreeGrafter"/>
</dbReference>
<feature type="signal peptide" evidence="2">
    <location>
        <begin position="1"/>
        <end position="17"/>
    </location>
</feature>
<feature type="domain" description="Organic solvent tolerance-like N-terminal" evidence="3">
    <location>
        <begin position="371"/>
        <end position="427"/>
    </location>
</feature>
<dbReference type="EMBL" id="RQHU01000019">
    <property type="protein sequence ID" value="TGN12597.1"/>
    <property type="molecule type" value="Genomic_DNA"/>
</dbReference>
<dbReference type="AlphaFoldDB" id="A0A6H3NPM3"/>
<dbReference type="Gene3D" id="2.60.450.10">
    <property type="entry name" value="Lipopolysaccharide (LPS) transport protein A like domain"/>
    <property type="match status" value="2"/>
</dbReference>
<dbReference type="PANTHER" id="PTHR36504:SF1">
    <property type="entry name" value="LIPOPOLYSACCHARIDE EXPORT SYSTEM PROTEIN LPTA"/>
    <property type="match status" value="1"/>
</dbReference>
<dbReference type="Pfam" id="PF03968">
    <property type="entry name" value="LptD_N"/>
    <property type="match status" value="1"/>
</dbReference>
<dbReference type="InterPro" id="IPR052037">
    <property type="entry name" value="LPS_export_LptA"/>
</dbReference>
<proteinExistence type="predicted"/>
<keyword evidence="5" id="KW-1185">Reference proteome</keyword>
<dbReference type="OrthoDB" id="335467at2"/>
<comment type="caution">
    <text evidence="4">The sequence shown here is derived from an EMBL/GenBank/DDBJ whole genome shotgun (WGS) entry which is preliminary data.</text>
</comment>
<dbReference type="GO" id="GO:0030288">
    <property type="term" value="C:outer membrane-bounded periplasmic space"/>
    <property type="evidence" value="ECO:0007669"/>
    <property type="project" value="TreeGrafter"/>
</dbReference>
<name>A0A6H3NPM3_9LEPT</name>
<dbReference type="PANTHER" id="PTHR36504">
    <property type="entry name" value="LIPOPOLYSACCHARIDE EXPORT SYSTEM PROTEIN LPTA"/>
    <property type="match status" value="1"/>
</dbReference>
<dbReference type="RefSeq" id="WP_135744228.1">
    <property type="nucleotide sequence ID" value="NZ_JAIZBL010000002.1"/>
</dbReference>
<evidence type="ECO:0000259" key="3">
    <source>
        <dbReference type="Pfam" id="PF03968"/>
    </source>
</evidence>
<organism evidence="4 5">
    <name type="scientific">Leptospira bandrabouensis</name>
    <dbReference type="NCBI Taxonomy" id="2484903"/>
    <lineage>
        <taxon>Bacteria</taxon>
        <taxon>Pseudomonadati</taxon>
        <taxon>Spirochaetota</taxon>
        <taxon>Spirochaetia</taxon>
        <taxon>Leptospirales</taxon>
        <taxon>Leptospiraceae</taxon>
        <taxon>Leptospira</taxon>
    </lineage>
</organism>
<feature type="chain" id="PRO_5026306746" description="Organic solvent tolerance-like N-terminal domain-containing protein" evidence="2">
    <location>
        <begin position="18"/>
        <end position="445"/>
    </location>
</feature>
<dbReference type="GO" id="GO:0017089">
    <property type="term" value="F:glycolipid transfer activity"/>
    <property type="evidence" value="ECO:0007669"/>
    <property type="project" value="TreeGrafter"/>
</dbReference>
<dbReference type="GO" id="GO:0015920">
    <property type="term" value="P:lipopolysaccharide transport"/>
    <property type="evidence" value="ECO:0007669"/>
    <property type="project" value="TreeGrafter"/>
</dbReference>
<evidence type="ECO:0000256" key="2">
    <source>
        <dbReference type="SAM" id="SignalP"/>
    </source>
</evidence>
<sequence>MKKLILLFVFSYSFLNANPSPIPLLFGSEDFLKKEDSIFSPEKKKETKDKIPVMWGGSSLTQEERTINGIPMKVFILGGGAYIMHKNIKLSAREIEIIGEDALVGNLKGQVIVEDFQNGVTLTASKGIYNKMAGTVSLENHPVLLQKKDGKVVRIQCESIVRYLEEAKTNLAGKVVVTSDEFQVFGEDAIFSEKDDRMDLSGEPFLFSENRFLIGQTLTYFVKEGSIQLEGDATIYQVSYENKKDKEKDTSSKERVVTLFTGKTLTHQNKGKETVTSMNGDAFMYRKTSEFRANTLESRRNNKDIKATGNVSYLDKENGYRMEGGLLSYDKDKGYSYLTENPRIVFLDKKELNEKGQLTAVFLERFDERFETVARGDVQVETQSATATGEFATYYEKKDELVLEGNPTLVKDSTKVSAGKIILFPKSDRAYLTDGLKVIPNGEKK</sequence>